<protein>
    <submittedName>
        <fullName evidence="1">Uncharacterized protein</fullName>
    </submittedName>
</protein>
<accession>J7MEK1</accession>
<dbReference type="Proteomes" id="UP000003786">
    <property type="component" value="Chromosome 1"/>
</dbReference>
<gene>
    <name evidence="1" type="ORF">TOT_010000082</name>
</gene>
<dbReference type="OrthoDB" id="359818at2759"/>
<reference evidence="1 2" key="1">
    <citation type="journal article" date="2012" name="MBio">
        <title>Comparative genome analysis of three eukaryotic parasites with differing abilities to transform leukocytes reveals key mediators of Theileria-induced leukocyte transformation.</title>
        <authorList>
            <person name="Hayashida K."/>
            <person name="Hara Y."/>
            <person name="Abe T."/>
            <person name="Yamasaki C."/>
            <person name="Toyoda A."/>
            <person name="Kosuge T."/>
            <person name="Suzuki Y."/>
            <person name="Sato Y."/>
            <person name="Kawashima S."/>
            <person name="Katayama T."/>
            <person name="Wakaguri H."/>
            <person name="Inoue N."/>
            <person name="Homma K."/>
            <person name="Tada-Umezaki M."/>
            <person name="Yagi Y."/>
            <person name="Fujii Y."/>
            <person name="Habara T."/>
            <person name="Kanehisa M."/>
            <person name="Watanabe H."/>
            <person name="Ito K."/>
            <person name="Gojobori T."/>
            <person name="Sugawara H."/>
            <person name="Imanishi T."/>
            <person name="Weir W."/>
            <person name="Gardner M."/>
            <person name="Pain A."/>
            <person name="Shiels B."/>
            <person name="Hattori M."/>
            <person name="Nene V."/>
            <person name="Sugimoto C."/>
        </authorList>
    </citation>
    <scope>NUCLEOTIDE SEQUENCE [LARGE SCALE GENOMIC DNA]</scope>
    <source>
        <strain evidence="1 2">Shintoku</strain>
    </source>
</reference>
<evidence type="ECO:0000313" key="1">
    <source>
        <dbReference type="EMBL" id="BAM38614.1"/>
    </source>
</evidence>
<dbReference type="eggNOG" id="ENOG502TN3U">
    <property type="taxonomic scope" value="Eukaryota"/>
</dbReference>
<dbReference type="OMA" id="WHTVSYI"/>
<dbReference type="RefSeq" id="XP_009688915.1">
    <property type="nucleotide sequence ID" value="XM_009690620.1"/>
</dbReference>
<keyword evidence="2" id="KW-1185">Reference proteome</keyword>
<dbReference type="KEGG" id="tot:TOT_010000082"/>
<dbReference type="EMBL" id="AP011946">
    <property type="protein sequence ID" value="BAM38614.1"/>
    <property type="molecule type" value="Genomic_DNA"/>
</dbReference>
<dbReference type="VEuPathDB" id="PiroplasmaDB:TOT_010000082"/>
<proteinExistence type="predicted"/>
<name>J7MEK1_THEOR</name>
<dbReference type="AlphaFoldDB" id="J7MEK1"/>
<sequence>MDLNSPSMSIQQVEQLLSDDEASKTCQKLLECYLKDKQLNLLDLQESIRSSNSFVSNTIKNGTPGIKKELEDLNHAIFVVDTFLNKNVINYTTEIIQSFQEINEYMGKLSDISIDLEDLNERMGTKYKNILMLYNSVESDTASLERLRKVYLYSLECRKLILFLKSLHKRTSYLKSSVRDFLEMLLISHKCMRCLDRIYSLEKTDALLKLIRYCEDLKNCILRKVHNNAIVPLFEWNNSQNAATVDLPRDLEKKLVISQVIFKEMSVSSKIMLELVENLIFEAAATINLKEVTSEHNYREWQGILISQISEFLLKYVRNQKSIYHICRSSRHSLPEKMDKAERELVSSYLETYVHEDEKEPYSLCELYTKRCVGALHSTMSALNKEGERYDVVMLAPQLISLGDTMHAELSGVVIPFNMHRYYFKTLCEEYAKSFLSVAAKKIIPVSKMSFMNCVRALPTLESSPTQTGGSALNQAGLMLMNLPVDNELWTVLQEFLEKSKMCPALFKQICAIAASGLETVFANVAQVRSPQGCKLSLSDGGSKITLLKPNDAQILNARLFEYTHTIVEGIEGKLLPLIPEDSTLLRVLDYGKSIPLIGSWAEDVASTVWHTASYISLDNQEFTWTCSQVSVASRNIVKILNFLKESYFEPLIPRGKYELLRGFASTTVASFLVYAVTIWPLSDEEKLTLMNSSTEFEFTLSEILQAKLPRNESENLSFFRRLIFLSDGELYQIYSEGACPMPRDVLLLHVVCRLLRDNGVRDRQLFRHLNFTSVHFMLQAFRTSLVTGEDHNSEALKGFVSELGLSSQLYNDSIGSVTAQDPHHTVLMNTPIDSVRAHISANTP</sequence>
<evidence type="ECO:0000313" key="2">
    <source>
        <dbReference type="Proteomes" id="UP000003786"/>
    </source>
</evidence>
<dbReference type="GeneID" id="20713047"/>
<organism evidence="1 2">
    <name type="scientific">Theileria orientalis strain Shintoku</name>
    <dbReference type="NCBI Taxonomy" id="869250"/>
    <lineage>
        <taxon>Eukaryota</taxon>
        <taxon>Sar</taxon>
        <taxon>Alveolata</taxon>
        <taxon>Apicomplexa</taxon>
        <taxon>Aconoidasida</taxon>
        <taxon>Piroplasmida</taxon>
        <taxon>Theileriidae</taxon>
        <taxon>Theileria</taxon>
    </lineage>
</organism>